<dbReference type="RefSeq" id="WP_005217861.1">
    <property type="nucleotide sequence ID" value="NZ_KB850089.1"/>
</dbReference>
<dbReference type="AlphaFoldDB" id="N9LTK8"/>
<accession>N9LTK8</accession>
<dbReference type="Proteomes" id="UP000013248">
    <property type="component" value="Unassembled WGS sequence"/>
</dbReference>
<comment type="caution">
    <text evidence="2">The sequence shown here is derived from an EMBL/GenBank/DDBJ whole genome shotgun (WGS) entry which is preliminary data.</text>
</comment>
<sequence>MLGFFLDFIAICIIGFNLILLLKFYKGNYPSKIALNSIGRDQTPFLINKESQKLEEELVNIGFSVIGYSFLDNTYVMFLKHAENNISCLIYLNDKYKKICYEFYIKPLIGKEIFIESCNMPMTFEHLHRDLYRIPANLTPTLVYLSILNKIGNDALDNLPTSIDNFLGTISDYFSKDAKYQTKRGFLSKMKAGQEFQKISLMGAFVLLFRSGLPTGFYFPIKSLTDLIKNFLAFKFLQFVVWGGGNKKPVTDSDLYLR</sequence>
<protein>
    <submittedName>
        <fullName evidence="2">Uncharacterized protein</fullName>
    </submittedName>
</protein>
<dbReference type="PATRIC" id="fig|1217705.3.peg.2383"/>
<evidence type="ECO:0000256" key="1">
    <source>
        <dbReference type="SAM" id="Phobius"/>
    </source>
</evidence>
<evidence type="ECO:0000313" key="2">
    <source>
        <dbReference type="EMBL" id="ENW99642.1"/>
    </source>
</evidence>
<reference evidence="2 3" key="1">
    <citation type="submission" date="2013-02" db="EMBL/GenBank/DDBJ databases">
        <title>The Genome Sequence of Acinetobacter sp. ANC 3862.</title>
        <authorList>
            <consortium name="The Broad Institute Genome Sequencing Platform"/>
            <consortium name="The Broad Institute Genome Sequencing Center for Infectious Disease"/>
            <person name="Cerqueira G."/>
            <person name="Feldgarden M."/>
            <person name="Courvalin P."/>
            <person name="Perichon B."/>
            <person name="Grillot-Courvalin C."/>
            <person name="Clermont D."/>
            <person name="Rocha E."/>
            <person name="Yoon E.-J."/>
            <person name="Nemec A."/>
            <person name="Walker B."/>
            <person name="Young S.K."/>
            <person name="Zeng Q."/>
            <person name="Gargeya S."/>
            <person name="Fitzgerald M."/>
            <person name="Haas B."/>
            <person name="Abouelleil A."/>
            <person name="Alvarado L."/>
            <person name="Arachchi H.M."/>
            <person name="Berlin A.M."/>
            <person name="Chapman S.B."/>
            <person name="Dewar J."/>
            <person name="Goldberg J."/>
            <person name="Griggs A."/>
            <person name="Gujja S."/>
            <person name="Hansen M."/>
            <person name="Howarth C."/>
            <person name="Imamovic A."/>
            <person name="Larimer J."/>
            <person name="McCowan C."/>
            <person name="Murphy C."/>
            <person name="Neiman D."/>
            <person name="Pearson M."/>
            <person name="Priest M."/>
            <person name="Roberts A."/>
            <person name="Saif S."/>
            <person name="Shea T."/>
            <person name="Sisk P."/>
            <person name="Sykes S."/>
            <person name="Wortman J."/>
            <person name="Nusbaum C."/>
            <person name="Birren B."/>
        </authorList>
    </citation>
    <scope>NUCLEOTIDE SEQUENCE [LARGE SCALE GENOMIC DNA]</scope>
    <source>
        <strain evidence="2 3">ANC 3862</strain>
    </source>
</reference>
<keyword evidence="1" id="KW-1133">Transmembrane helix</keyword>
<evidence type="ECO:0000313" key="3">
    <source>
        <dbReference type="Proteomes" id="UP000013248"/>
    </source>
</evidence>
<name>N9LTK8_9GAMM</name>
<proteinExistence type="predicted"/>
<keyword evidence="1" id="KW-0812">Transmembrane</keyword>
<feature type="transmembrane region" description="Helical" evidence="1">
    <location>
        <begin position="6"/>
        <end position="25"/>
    </location>
</feature>
<dbReference type="HOGENOM" id="CLU_1076170_0_0_6"/>
<dbReference type="EMBL" id="APRP01000028">
    <property type="protein sequence ID" value="ENW99642.1"/>
    <property type="molecule type" value="Genomic_DNA"/>
</dbReference>
<feature type="transmembrane region" description="Helical" evidence="1">
    <location>
        <begin position="199"/>
        <end position="221"/>
    </location>
</feature>
<gene>
    <name evidence="2" type="ORF">F900_02448</name>
</gene>
<keyword evidence="1" id="KW-0472">Membrane</keyword>
<organism evidence="2 3">
    <name type="scientific">Acinetobacter modestus</name>
    <dbReference type="NCBI Taxonomy" id="1776740"/>
    <lineage>
        <taxon>Bacteria</taxon>
        <taxon>Pseudomonadati</taxon>
        <taxon>Pseudomonadota</taxon>
        <taxon>Gammaproteobacteria</taxon>
        <taxon>Moraxellales</taxon>
        <taxon>Moraxellaceae</taxon>
        <taxon>Acinetobacter</taxon>
    </lineage>
</organism>